<comment type="subcellular location">
    <subcellularLocation>
        <location evidence="1">Membrane</location>
    </subcellularLocation>
</comment>
<reference evidence="9 10" key="1">
    <citation type="submission" date="2015-03" db="EMBL/GenBank/DDBJ databases">
        <title>Draft genome of the nematode, Opisthorchis viverrini.</title>
        <authorList>
            <person name="Mitreva M."/>
        </authorList>
    </citation>
    <scope>NUCLEOTIDE SEQUENCE [LARGE SCALE GENOMIC DNA]</scope>
    <source>
        <strain evidence="9">Khon Kaen</strain>
    </source>
</reference>
<evidence type="ECO:0000256" key="6">
    <source>
        <dbReference type="SAM" id="MobiDB-lite"/>
    </source>
</evidence>
<dbReference type="GO" id="GO:0030968">
    <property type="term" value="P:endoplasmic reticulum unfolded protein response"/>
    <property type="evidence" value="ECO:0007669"/>
    <property type="project" value="TreeGrafter"/>
</dbReference>
<dbReference type="PANTHER" id="PTHR12943:SF27">
    <property type="entry name" value="HOMOCYSTEINE-INDUCED ENDOPLASMIC RETICULUM PROTEIN, ISOFORM A"/>
    <property type="match status" value="1"/>
</dbReference>
<dbReference type="SMART" id="SM00213">
    <property type="entry name" value="UBQ"/>
    <property type="match status" value="1"/>
</dbReference>
<dbReference type="GO" id="GO:0016020">
    <property type="term" value="C:membrane"/>
    <property type="evidence" value="ECO:0007669"/>
    <property type="project" value="UniProtKB-SubCell"/>
</dbReference>
<organism evidence="9 10">
    <name type="scientific">Opisthorchis viverrini</name>
    <name type="common">Southeast Asian liver fluke</name>
    <dbReference type="NCBI Taxonomy" id="6198"/>
    <lineage>
        <taxon>Eukaryota</taxon>
        <taxon>Metazoa</taxon>
        <taxon>Spiralia</taxon>
        <taxon>Lophotrochozoa</taxon>
        <taxon>Platyhelminthes</taxon>
        <taxon>Trematoda</taxon>
        <taxon>Digenea</taxon>
        <taxon>Opisthorchiida</taxon>
        <taxon>Opisthorchiata</taxon>
        <taxon>Opisthorchiidae</taxon>
        <taxon>Opisthorchis</taxon>
    </lineage>
</organism>
<dbReference type="PANTHER" id="PTHR12943">
    <property type="entry name" value="HOMOCYSTEINE-RESPONSIVE ENDOPLASMIC RETICULUM-RESIDENT UNIQUITIN-LIKE DOMAIN HERPUD PROTEIN FAMILY MEMBER"/>
    <property type="match status" value="1"/>
</dbReference>
<evidence type="ECO:0000256" key="5">
    <source>
        <dbReference type="ARBA" id="ARBA00023230"/>
    </source>
</evidence>
<dbReference type="Gene3D" id="3.10.20.90">
    <property type="entry name" value="Phosphatidylinositol 3-kinase Catalytic Subunit, Chain A, domain 1"/>
    <property type="match status" value="1"/>
</dbReference>
<dbReference type="Proteomes" id="UP000243686">
    <property type="component" value="Unassembled WGS sequence"/>
</dbReference>
<dbReference type="InterPro" id="IPR039751">
    <property type="entry name" value="HERPUD1/2"/>
</dbReference>
<accession>A0A1S8WXM7</accession>
<feature type="transmembrane region" description="Helical" evidence="7">
    <location>
        <begin position="296"/>
        <end position="311"/>
    </location>
</feature>
<proteinExistence type="predicted"/>
<evidence type="ECO:0000313" key="10">
    <source>
        <dbReference type="Proteomes" id="UP000243686"/>
    </source>
</evidence>
<dbReference type="PROSITE" id="PS50053">
    <property type="entry name" value="UBIQUITIN_2"/>
    <property type="match status" value="1"/>
</dbReference>
<dbReference type="EMBL" id="KV893514">
    <property type="protein sequence ID" value="OON19208.1"/>
    <property type="molecule type" value="Genomic_DNA"/>
</dbReference>
<name>A0A1S8WXM7_OPIVI</name>
<evidence type="ECO:0000256" key="7">
    <source>
        <dbReference type="SAM" id="Phobius"/>
    </source>
</evidence>
<dbReference type="CDD" id="cd01790">
    <property type="entry name" value="Ubl_HERP"/>
    <property type="match status" value="1"/>
</dbReference>
<evidence type="ECO:0000256" key="2">
    <source>
        <dbReference type="ARBA" id="ARBA00022692"/>
    </source>
</evidence>
<dbReference type="Pfam" id="PF00240">
    <property type="entry name" value="ubiquitin"/>
    <property type="match status" value="1"/>
</dbReference>
<keyword evidence="5" id="KW-0834">Unfolded protein response</keyword>
<evidence type="ECO:0000256" key="4">
    <source>
        <dbReference type="ARBA" id="ARBA00023136"/>
    </source>
</evidence>
<feature type="region of interest" description="Disordered" evidence="6">
    <location>
        <begin position="83"/>
        <end position="110"/>
    </location>
</feature>
<keyword evidence="4 7" id="KW-0472">Membrane</keyword>
<evidence type="ECO:0000313" key="9">
    <source>
        <dbReference type="EMBL" id="OON19208.1"/>
    </source>
</evidence>
<feature type="region of interest" description="Disordered" evidence="6">
    <location>
        <begin position="327"/>
        <end position="384"/>
    </location>
</feature>
<feature type="compositionally biased region" description="Low complexity" evidence="6">
    <location>
        <begin position="89"/>
        <end position="106"/>
    </location>
</feature>
<evidence type="ECO:0000256" key="3">
    <source>
        <dbReference type="ARBA" id="ARBA00022989"/>
    </source>
</evidence>
<dbReference type="InterPro" id="IPR029071">
    <property type="entry name" value="Ubiquitin-like_domsf"/>
</dbReference>
<keyword evidence="3 7" id="KW-1133">Transmembrane helix</keyword>
<keyword evidence="10" id="KW-1185">Reference proteome</keyword>
<dbReference type="InterPro" id="IPR000626">
    <property type="entry name" value="Ubiquitin-like_dom"/>
</dbReference>
<evidence type="ECO:0000259" key="8">
    <source>
        <dbReference type="PROSITE" id="PS50053"/>
    </source>
</evidence>
<evidence type="ECO:0000256" key="1">
    <source>
        <dbReference type="ARBA" id="ARBA00004370"/>
    </source>
</evidence>
<dbReference type="FunFam" id="3.10.20.90:FF:000046">
    <property type="entry name" value="Homocysteine-responsive endoplasmic reticulum-resident ubiquitin-like domain member 2 protein"/>
    <property type="match status" value="1"/>
</dbReference>
<dbReference type="AlphaFoldDB" id="A0A1S8WXM7"/>
<dbReference type="SUPFAM" id="SSF54236">
    <property type="entry name" value="Ubiquitin-like"/>
    <property type="match status" value="1"/>
</dbReference>
<keyword evidence="2 7" id="KW-0812">Transmembrane</keyword>
<sequence length="448" mass="48721">MTSRSVNLVIKSPNDKIPCQNICCPAVWTVKELKAHLCECYPTNPTPASQRLIHAGKLLKDEVCLESVFRDSTGVQTIHLVCRGPKATQPPQTTSTPSNQDTNSDNLSDITPEDMAEYQRGYYEYLQQFYMNSSDYCPVTNPSSVPFVNFPFQNPWAPAPVGGYIGAQNPWQYPPAVLPPVSQTEVEIAPPNRDNLPAAAEGNQWFRGARAFLADLGVVNADGVDGAAPAGGNQGALQQQQQAMVVGNPMAGGFMGAEEMGENAGNMDIVDRFYMLFRLCLFIGLCFAYSSLDKAIIVFSVAAYVYFYNIYRRHAAVRQAAAQAQQALQPVPQGEPQPTDRPQAQSVEDSGVGDTTDADQQVRLRPITSENQSAPAGNTEPVQADRQPPFVRLTGTLRLVANTSYQFVSSLLTSLIPEQPPPIQVPNGMTADVNTAMLPEGDLTCNQE</sequence>
<feature type="domain" description="Ubiquitin-like" evidence="8">
    <location>
        <begin position="6"/>
        <end position="67"/>
    </location>
</feature>
<protein>
    <submittedName>
        <fullName evidence="9">Ubiquitin family protein</fullName>
    </submittedName>
</protein>
<gene>
    <name evidence="9" type="ORF">X801_04926</name>
</gene>